<dbReference type="InterPro" id="IPR011006">
    <property type="entry name" value="CheY-like_superfamily"/>
</dbReference>
<name>A0A7Z0D2B3_9MICO</name>
<evidence type="ECO:0000256" key="1">
    <source>
        <dbReference type="ARBA" id="ARBA00022553"/>
    </source>
</evidence>
<dbReference type="Gene3D" id="3.40.50.2300">
    <property type="match status" value="1"/>
</dbReference>
<dbReference type="PANTHER" id="PTHR44591:SF3">
    <property type="entry name" value="RESPONSE REGULATORY DOMAIN-CONTAINING PROTEIN"/>
    <property type="match status" value="1"/>
</dbReference>
<keyword evidence="5" id="KW-1185">Reference proteome</keyword>
<dbReference type="Proteomes" id="UP000539111">
    <property type="component" value="Unassembled WGS sequence"/>
</dbReference>
<dbReference type="SUPFAM" id="SSF52172">
    <property type="entry name" value="CheY-like"/>
    <property type="match status" value="1"/>
</dbReference>
<dbReference type="PANTHER" id="PTHR44591">
    <property type="entry name" value="STRESS RESPONSE REGULATOR PROTEIN 1"/>
    <property type="match status" value="1"/>
</dbReference>
<feature type="domain" description="Response regulatory" evidence="3">
    <location>
        <begin position="7"/>
        <end position="120"/>
    </location>
</feature>
<dbReference type="CDD" id="cd17574">
    <property type="entry name" value="REC_OmpR"/>
    <property type="match status" value="1"/>
</dbReference>
<dbReference type="AlphaFoldDB" id="A0A7Z0D2B3"/>
<dbReference type="InterPro" id="IPR001789">
    <property type="entry name" value="Sig_transdc_resp-reg_receiver"/>
</dbReference>
<evidence type="ECO:0000313" key="5">
    <source>
        <dbReference type="Proteomes" id="UP000539111"/>
    </source>
</evidence>
<dbReference type="InterPro" id="IPR050595">
    <property type="entry name" value="Bact_response_regulator"/>
</dbReference>
<evidence type="ECO:0000313" key="4">
    <source>
        <dbReference type="EMBL" id="NYI67573.1"/>
    </source>
</evidence>
<reference evidence="4 5" key="1">
    <citation type="submission" date="2020-07" db="EMBL/GenBank/DDBJ databases">
        <title>Sequencing the genomes of 1000 actinobacteria strains.</title>
        <authorList>
            <person name="Klenk H.-P."/>
        </authorList>
    </citation>
    <scope>NUCLEOTIDE SEQUENCE [LARGE SCALE GENOMIC DNA]</scope>
    <source>
        <strain evidence="4 5">DSM 26341</strain>
    </source>
</reference>
<accession>A0A7Z0D2B3</accession>
<dbReference type="EMBL" id="JACBZP010000001">
    <property type="protein sequence ID" value="NYI67573.1"/>
    <property type="molecule type" value="Genomic_DNA"/>
</dbReference>
<gene>
    <name evidence="4" type="ORF">BJY26_001879</name>
</gene>
<sequence>MSGTGLRAVVVEDDDDVRRLLEIVISQCGFAVTAVATGADGTDAVRRDDPDLVTVDVGLPDIQGYRVVEQLREFYSKHVIMVSARADDADVTLGLHAGADAYVTKPFRPRQLRERITDVMAVPPVADGN</sequence>
<evidence type="ECO:0000256" key="2">
    <source>
        <dbReference type="PROSITE-ProRule" id="PRU00169"/>
    </source>
</evidence>
<keyword evidence="4" id="KW-0238">DNA-binding</keyword>
<proteinExistence type="predicted"/>
<dbReference type="Pfam" id="PF00072">
    <property type="entry name" value="Response_reg"/>
    <property type="match status" value="1"/>
</dbReference>
<dbReference type="GO" id="GO:0000160">
    <property type="term" value="P:phosphorelay signal transduction system"/>
    <property type="evidence" value="ECO:0007669"/>
    <property type="project" value="InterPro"/>
</dbReference>
<keyword evidence="1 2" id="KW-0597">Phosphoprotein</keyword>
<dbReference type="PROSITE" id="PS50110">
    <property type="entry name" value="RESPONSE_REGULATORY"/>
    <property type="match status" value="1"/>
</dbReference>
<comment type="caution">
    <text evidence="4">The sequence shown here is derived from an EMBL/GenBank/DDBJ whole genome shotgun (WGS) entry which is preliminary data.</text>
</comment>
<evidence type="ECO:0000259" key="3">
    <source>
        <dbReference type="PROSITE" id="PS50110"/>
    </source>
</evidence>
<organism evidence="4 5">
    <name type="scientific">Spelaeicoccus albus</name>
    <dbReference type="NCBI Taxonomy" id="1280376"/>
    <lineage>
        <taxon>Bacteria</taxon>
        <taxon>Bacillati</taxon>
        <taxon>Actinomycetota</taxon>
        <taxon>Actinomycetes</taxon>
        <taxon>Micrococcales</taxon>
        <taxon>Brevibacteriaceae</taxon>
        <taxon>Spelaeicoccus</taxon>
    </lineage>
</organism>
<dbReference type="RefSeq" id="WP_179427627.1">
    <property type="nucleotide sequence ID" value="NZ_JACBZP010000001.1"/>
</dbReference>
<protein>
    <submittedName>
        <fullName evidence="4">DNA-binding response OmpR family regulator</fullName>
    </submittedName>
</protein>
<feature type="modified residue" description="4-aspartylphosphate" evidence="2">
    <location>
        <position position="56"/>
    </location>
</feature>
<dbReference type="SMART" id="SM00448">
    <property type="entry name" value="REC"/>
    <property type="match status" value="1"/>
</dbReference>
<dbReference type="GO" id="GO:0003677">
    <property type="term" value="F:DNA binding"/>
    <property type="evidence" value="ECO:0007669"/>
    <property type="project" value="UniProtKB-KW"/>
</dbReference>